<dbReference type="InterPro" id="IPR021530">
    <property type="entry name" value="AllH-like"/>
</dbReference>
<dbReference type="Pfam" id="PF11392">
    <property type="entry name" value="AllH"/>
    <property type="match status" value="1"/>
</dbReference>
<protein>
    <submittedName>
        <fullName evidence="1">DUF2877 domain-containing protein</fullName>
    </submittedName>
</protein>
<proteinExistence type="predicted"/>
<evidence type="ECO:0000313" key="1">
    <source>
        <dbReference type="EMBL" id="MEB8342854.1"/>
    </source>
</evidence>
<reference evidence="1 2" key="1">
    <citation type="submission" date="2022-10" db="EMBL/GenBank/DDBJ databases">
        <authorList>
            <person name="Xie J."/>
            <person name="Shen N."/>
        </authorList>
    </citation>
    <scope>NUCLEOTIDE SEQUENCE [LARGE SCALE GENOMIC DNA]</scope>
    <source>
        <strain evidence="1 2">YIM65594</strain>
    </source>
</reference>
<dbReference type="Proteomes" id="UP001354931">
    <property type="component" value="Unassembled WGS sequence"/>
</dbReference>
<organism evidence="1 2">
    <name type="scientific">Streptomyces endophyticus</name>
    <dbReference type="NCBI Taxonomy" id="714166"/>
    <lineage>
        <taxon>Bacteria</taxon>
        <taxon>Bacillati</taxon>
        <taxon>Actinomycetota</taxon>
        <taxon>Actinomycetes</taxon>
        <taxon>Kitasatosporales</taxon>
        <taxon>Streptomycetaceae</taxon>
        <taxon>Streptomyces</taxon>
    </lineage>
</organism>
<keyword evidence="2" id="KW-1185">Reference proteome</keyword>
<dbReference type="RefSeq" id="WP_326022431.1">
    <property type="nucleotide sequence ID" value="NZ_JAOZYC010000173.1"/>
</dbReference>
<dbReference type="EMBL" id="JAOZYC010000173">
    <property type="protein sequence ID" value="MEB8342854.1"/>
    <property type="molecule type" value="Genomic_DNA"/>
</dbReference>
<gene>
    <name evidence="1" type="ORF">OKJ99_35710</name>
</gene>
<sequence>AALVRALAHGTPSAGRRAADALLGLGPGATPSGDDFLCGLLLAARLSPLPPTWLPVLVATAERAGTRTPPVSAALLRHAVDGHCIPQVAAVLHAAATGADPTAPVADLLAVGHSSGGDLLHGLCARARLTAEVSRPRVGSSPG</sequence>
<name>A0ABU6FFV0_9ACTN</name>
<accession>A0ABU6FFV0</accession>
<evidence type="ECO:0000313" key="2">
    <source>
        <dbReference type="Proteomes" id="UP001354931"/>
    </source>
</evidence>
<comment type="caution">
    <text evidence="1">The sequence shown here is derived from an EMBL/GenBank/DDBJ whole genome shotgun (WGS) entry which is preliminary data.</text>
</comment>
<feature type="non-terminal residue" evidence="1">
    <location>
        <position position="1"/>
    </location>
</feature>